<dbReference type="AlphaFoldDB" id="A0A0Q9VZ08"/>
<proteinExistence type="predicted"/>
<sequence length="102" mass="11813">MRRNNNCRVAHPKDPDDINVGVYEIFCGHVERIQGQSHAQTLETWLSSSTTQQLIRKPTKNRKIYIEAYNKAQQIESKANYKLRGVENFKAQVADQQQLKPT</sequence>
<evidence type="ECO:0000313" key="1">
    <source>
        <dbReference type="EMBL" id="KRF78058.1"/>
    </source>
</evidence>
<dbReference type="InParanoid" id="A0A0Q9VZ08"/>
<gene>
    <name evidence="1" type="primary">Dvir\GJ25626</name>
    <name evidence="1" type="ORF">Dvir_GJ25626</name>
</gene>
<keyword evidence="2" id="KW-1185">Reference proteome</keyword>
<evidence type="ECO:0000313" key="2">
    <source>
        <dbReference type="Proteomes" id="UP000008792"/>
    </source>
</evidence>
<accession>A0A0Q9VZ08</accession>
<reference evidence="1 2" key="1">
    <citation type="journal article" date="2007" name="Nature">
        <title>Evolution of genes and genomes on the Drosophila phylogeny.</title>
        <authorList>
            <consortium name="Drosophila 12 Genomes Consortium"/>
            <person name="Clark A.G."/>
            <person name="Eisen M.B."/>
            <person name="Smith D.R."/>
            <person name="Bergman C.M."/>
            <person name="Oliver B."/>
            <person name="Markow T.A."/>
            <person name="Kaufman T.C."/>
            <person name="Kellis M."/>
            <person name="Gelbart W."/>
            <person name="Iyer V.N."/>
            <person name="Pollard D.A."/>
            <person name="Sackton T.B."/>
            <person name="Larracuente A.M."/>
            <person name="Singh N.D."/>
            <person name="Abad J.P."/>
            <person name="Abt D.N."/>
            <person name="Adryan B."/>
            <person name="Aguade M."/>
            <person name="Akashi H."/>
            <person name="Anderson W.W."/>
            <person name="Aquadro C.F."/>
            <person name="Ardell D.H."/>
            <person name="Arguello R."/>
            <person name="Artieri C.G."/>
            <person name="Barbash D.A."/>
            <person name="Barker D."/>
            <person name="Barsanti P."/>
            <person name="Batterham P."/>
            <person name="Batzoglou S."/>
            <person name="Begun D."/>
            <person name="Bhutkar A."/>
            <person name="Blanco E."/>
            <person name="Bosak S.A."/>
            <person name="Bradley R.K."/>
            <person name="Brand A.D."/>
            <person name="Brent M.R."/>
            <person name="Brooks A.N."/>
            <person name="Brown R.H."/>
            <person name="Butlin R.K."/>
            <person name="Caggese C."/>
            <person name="Calvi B.R."/>
            <person name="Bernardo de Carvalho A."/>
            <person name="Caspi A."/>
            <person name="Castrezana S."/>
            <person name="Celniker S.E."/>
            <person name="Chang J.L."/>
            <person name="Chapple C."/>
            <person name="Chatterji S."/>
            <person name="Chinwalla A."/>
            <person name="Civetta A."/>
            <person name="Clifton S.W."/>
            <person name="Comeron J.M."/>
            <person name="Costello J.C."/>
            <person name="Coyne J.A."/>
            <person name="Daub J."/>
            <person name="David R.G."/>
            <person name="Delcher A.L."/>
            <person name="Delehaunty K."/>
            <person name="Do C.B."/>
            <person name="Ebling H."/>
            <person name="Edwards K."/>
            <person name="Eickbush T."/>
            <person name="Evans J.D."/>
            <person name="Filipski A."/>
            <person name="Findeiss S."/>
            <person name="Freyhult E."/>
            <person name="Fulton L."/>
            <person name="Fulton R."/>
            <person name="Garcia A.C."/>
            <person name="Gardiner A."/>
            <person name="Garfield D.A."/>
            <person name="Garvin B.E."/>
            <person name="Gibson G."/>
            <person name="Gilbert D."/>
            <person name="Gnerre S."/>
            <person name="Godfrey J."/>
            <person name="Good R."/>
            <person name="Gotea V."/>
            <person name="Gravely B."/>
            <person name="Greenberg A.J."/>
            <person name="Griffiths-Jones S."/>
            <person name="Gross S."/>
            <person name="Guigo R."/>
            <person name="Gustafson E.A."/>
            <person name="Haerty W."/>
            <person name="Hahn M.W."/>
            <person name="Halligan D.L."/>
            <person name="Halpern A.L."/>
            <person name="Halter G.M."/>
            <person name="Han M.V."/>
            <person name="Heger A."/>
            <person name="Hillier L."/>
            <person name="Hinrichs A.S."/>
            <person name="Holmes I."/>
            <person name="Hoskins R.A."/>
            <person name="Hubisz M.J."/>
            <person name="Hultmark D."/>
            <person name="Huntley M.A."/>
            <person name="Jaffe D.B."/>
            <person name="Jagadeeshan S."/>
            <person name="Jeck W.R."/>
            <person name="Johnson J."/>
            <person name="Jones C.D."/>
            <person name="Jordan W.C."/>
            <person name="Karpen G.H."/>
            <person name="Kataoka E."/>
            <person name="Keightley P.D."/>
            <person name="Kheradpour P."/>
            <person name="Kirkness E.F."/>
            <person name="Koerich L.B."/>
            <person name="Kristiansen K."/>
            <person name="Kudrna D."/>
            <person name="Kulathinal R.J."/>
            <person name="Kumar S."/>
            <person name="Kwok R."/>
            <person name="Lander E."/>
            <person name="Langley C.H."/>
            <person name="Lapoint R."/>
            <person name="Lazzaro B.P."/>
            <person name="Lee S.J."/>
            <person name="Levesque L."/>
            <person name="Li R."/>
            <person name="Lin C.F."/>
            <person name="Lin M.F."/>
            <person name="Lindblad-Toh K."/>
            <person name="Llopart A."/>
            <person name="Long M."/>
            <person name="Low L."/>
            <person name="Lozovsky E."/>
            <person name="Lu J."/>
            <person name="Luo M."/>
            <person name="Machado C.A."/>
            <person name="Makalowski W."/>
            <person name="Marzo M."/>
            <person name="Matsuda M."/>
            <person name="Matzkin L."/>
            <person name="McAllister B."/>
            <person name="McBride C.S."/>
            <person name="McKernan B."/>
            <person name="McKernan K."/>
            <person name="Mendez-Lago M."/>
            <person name="Minx P."/>
            <person name="Mollenhauer M.U."/>
            <person name="Montooth K."/>
            <person name="Mount S.M."/>
            <person name="Mu X."/>
            <person name="Myers E."/>
            <person name="Negre B."/>
            <person name="Newfeld S."/>
            <person name="Nielsen R."/>
            <person name="Noor M.A."/>
            <person name="O'Grady P."/>
            <person name="Pachter L."/>
            <person name="Papaceit M."/>
            <person name="Parisi M.J."/>
            <person name="Parisi M."/>
            <person name="Parts L."/>
            <person name="Pedersen J.S."/>
            <person name="Pesole G."/>
            <person name="Phillippy A.M."/>
            <person name="Ponting C.P."/>
            <person name="Pop M."/>
            <person name="Porcelli D."/>
            <person name="Powell J.R."/>
            <person name="Prohaska S."/>
            <person name="Pruitt K."/>
            <person name="Puig M."/>
            <person name="Quesneville H."/>
            <person name="Ram K.R."/>
            <person name="Rand D."/>
            <person name="Rasmussen M.D."/>
            <person name="Reed L.K."/>
            <person name="Reenan R."/>
            <person name="Reily A."/>
            <person name="Remington K.A."/>
            <person name="Rieger T.T."/>
            <person name="Ritchie M.G."/>
            <person name="Robin C."/>
            <person name="Rogers Y.H."/>
            <person name="Rohde C."/>
            <person name="Rozas J."/>
            <person name="Rubenfield M.J."/>
            <person name="Ruiz A."/>
            <person name="Russo S."/>
            <person name="Salzberg S.L."/>
            <person name="Sanchez-Gracia A."/>
            <person name="Saranga D.J."/>
            <person name="Sato H."/>
            <person name="Schaeffer S.W."/>
            <person name="Schatz M.C."/>
            <person name="Schlenke T."/>
            <person name="Schwartz R."/>
            <person name="Segarra C."/>
            <person name="Singh R.S."/>
            <person name="Sirot L."/>
            <person name="Sirota M."/>
            <person name="Sisneros N.B."/>
            <person name="Smith C.D."/>
            <person name="Smith T.F."/>
            <person name="Spieth J."/>
            <person name="Stage D.E."/>
            <person name="Stark A."/>
            <person name="Stephan W."/>
            <person name="Strausberg R.L."/>
            <person name="Strempel S."/>
            <person name="Sturgill D."/>
            <person name="Sutton G."/>
            <person name="Sutton G.G."/>
            <person name="Tao W."/>
            <person name="Teichmann S."/>
            <person name="Tobari Y.N."/>
            <person name="Tomimura Y."/>
            <person name="Tsolas J.M."/>
            <person name="Valente V.L."/>
            <person name="Venter E."/>
            <person name="Venter J.C."/>
            <person name="Vicario S."/>
            <person name="Vieira F.G."/>
            <person name="Vilella A.J."/>
            <person name="Villasante A."/>
            <person name="Walenz B."/>
            <person name="Wang J."/>
            <person name="Wasserman M."/>
            <person name="Watts T."/>
            <person name="Wilson D."/>
            <person name="Wilson R.K."/>
            <person name="Wing R.A."/>
            <person name="Wolfner M.F."/>
            <person name="Wong A."/>
            <person name="Wong G.K."/>
            <person name="Wu C.I."/>
            <person name="Wu G."/>
            <person name="Yamamoto D."/>
            <person name="Yang H.P."/>
            <person name="Yang S.P."/>
            <person name="Yorke J.A."/>
            <person name="Yoshida K."/>
            <person name="Zdobnov E."/>
            <person name="Zhang P."/>
            <person name="Zhang Y."/>
            <person name="Zimin A.V."/>
            <person name="Baldwin J."/>
            <person name="Abdouelleil A."/>
            <person name="Abdulkadir J."/>
            <person name="Abebe A."/>
            <person name="Abera B."/>
            <person name="Abreu J."/>
            <person name="Acer S.C."/>
            <person name="Aftuck L."/>
            <person name="Alexander A."/>
            <person name="An P."/>
            <person name="Anderson E."/>
            <person name="Anderson S."/>
            <person name="Arachi H."/>
            <person name="Azer M."/>
            <person name="Bachantsang P."/>
            <person name="Barry A."/>
            <person name="Bayul T."/>
            <person name="Berlin A."/>
            <person name="Bessette D."/>
            <person name="Bloom T."/>
            <person name="Blye J."/>
            <person name="Boguslavskiy L."/>
            <person name="Bonnet C."/>
            <person name="Boukhgalter B."/>
            <person name="Bourzgui I."/>
            <person name="Brown A."/>
            <person name="Cahill P."/>
            <person name="Channer S."/>
            <person name="Cheshatsang Y."/>
            <person name="Chuda L."/>
            <person name="Citroen M."/>
            <person name="Collymore A."/>
            <person name="Cooke P."/>
            <person name="Costello M."/>
            <person name="D'Aco K."/>
            <person name="Daza R."/>
            <person name="De Haan G."/>
            <person name="DeGray S."/>
            <person name="DeMaso C."/>
            <person name="Dhargay N."/>
            <person name="Dooley K."/>
            <person name="Dooley E."/>
            <person name="Doricent M."/>
            <person name="Dorje P."/>
            <person name="Dorjee K."/>
            <person name="Dupes A."/>
            <person name="Elong R."/>
            <person name="Falk J."/>
            <person name="Farina A."/>
            <person name="Faro S."/>
            <person name="Ferguson D."/>
            <person name="Fisher S."/>
            <person name="Foley C.D."/>
            <person name="Franke A."/>
            <person name="Friedrich D."/>
            <person name="Gadbois L."/>
            <person name="Gearin G."/>
            <person name="Gearin C.R."/>
            <person name="Giannoukos G."/>
            <person name="Goode T."/>
            <person name="Graham J."/>
            <person name="Grandbois E."/>
            <person name="Grewal S."/>
            <person name="Gyaltsen K."/>
            <person name="Hafez N."/>
            <person name="Hagos B."/>
            <person name="Hall J."/>
            <person name="Henson C."/>
            <person name="Hollinger A."/>
            <person name="Honan T."/>
            <person name="Huard M.D."/>
            <person name="Hughes L."/>
            <person name="Hurhula B."/>
            <person name="Husby M.E."/>
            <person name="Kamat A."/>
            <person name="Kanga B."/>
            <person name="Kashin S."/>
            <person name="Khazanovich D."/>
            <person name="Kisner P."/>
            <person name="Lance K."/>
            <person name="Lara M."/>
            <person name="Lee W."/>
            <person name="Lennon N."/>
            <person name="Letendre F."/>
            <person name="LeVine R."/>
            <person name="Lipovsky A."/>
            <person name="Liu X."/>
            <person name="Liu J."/>
            <person name="Liu S."/>
            <person name="Lokyitsang T."/>
            <person name="Lokyitsang Y."/>
            <person name="Lubonja R."/>
            <person name="Lui A."/>
            <person name="MacDonald P."/>
            <person name="Magnisalis V."/>
            <person name="Maru K."/>
            <person name="Matthews C."/>
            <person name="McCusker W."/>
            <person name="McDonough S."/>
            <person name="Mehta T."/>
            <person name="Meldrim J."/>
            <person name="Meneus L."/>
            <person name="Mihai O."/>
            <person name="Mihalev A."/>
            <person name="Mihova T."/>
            <person name="Mittelman R."/>
            <person name="Mlenga V."/>
            <person name="Montmayeur A."/>
            <person name="Mulrain L."/>
            <person name="Navidi A."/>
            <person name="Naylor J."/>
            <person name="Negash T."/>
            <person name="Nguyen T."/>
            <person name="Nguyen N."/>
            <person name="Nicol R."/>
            <person name="Norbu C."/>
            <person name="Norbu N."/>
            <person name="Novod N."/>
            <person name="O'Neill B."/>
            <person name="Osman S."/>
            <person name="Markiewicz E."/>
            <person name="Oyono O.L."/>
            <person name="Patti C."/>
            <person name="Phunkhang P."/>
            <person name="Pierre F."/>
            <person name="Priest M."/>
            <person name="Raghuraman S."/>
            <person name="Rege F."/>
            <person name="Reyes R."/>
            <person name="Rise C."/>
            <person name="Rogov P."/>
            <person name="Ross K."/>
            <person name="Ryan E."/>
            <person name="Settipalli S."/>
            <person name="Shea T."/>
            <person name="Sherpa N."/>
            <person name="Shi L."/>
            <person name="Shih D."/>
            <person name="Sparrow T."/>
            <person name="Spaulding J."/>
            <person name="Stalker J."/>
            <person name="Stange-Thomann N."/>
            <person name="Stavropoulos S."/>
            <person name="Stone C."/>
            <person name="Strader C."/>
            <person name="Tesfaye S."/>
            <person name="Thomson T."/>
            <person name="Thoulutsang Y."/>
            <person name="Thoulutsang D."/>
            <person name="Topham K."/>
            <person name="Topping I."/>
            <person name="Tsamla T."/>
            <person name="Vassiliev H."/>
            <person name="Vo A."/>
            <person name="Wangchuk T."/>
            <person name="Wangdi T."/>
            <person name="Weiand M."/>
            <person name="Wilkinson J."/>
            <person name="Wilson A."/>
            <person name="Yadav S."/>
            <person name="Young G."/>
            <person name="Yu Q."/>
            <person name="Zembek L."/>
            <person name="Zhong D."/>
            <person name="Zimmer A."/>
            <person name="Zwirko Z."/>
            <person name="Jaffe D.B."/>
            <person name="Alvarez P."/>
            <person name="Brockman W."/>
            <person name="Butler J."/>
            <person name="Chin C."/>
            <person name="Gnerre S."/>
            <person name="Grabherr M."/>
            <person name="Kleber M."/>
            <person name="Mauceli E."/>
            <person name="MacCallum I."/>
        </authorList>
    </citation>
    <scope>NUCLEOTIDE SEQUENCE [LARGE SCALE GENOMIC DNA]</scope>
    <source>
        <strain evidence="2">Tucson 15010-1051.87</strain>
    </source>
</reference>
<organism evidence="1 2">
    <name type="scientific">Drosophila virilis</name>
    <name type="common">Fruit fly</name>
    <dbReference type="NCBI Taxonomy" id="7244"/>
    <lineage>
        <taxon>Eukaryota</taxon>
        <taxon>Metazoa</taxon>
        <taxon>Ecdysozoa</taxon>
        <taxon>Arthropoda</taxon>
        <taxon>Hexapoda</taxon>
        <taxon>Insecta</taxon>
        <taxon>Pterygota</taxon>
        <taxon>Neoptera</taxon>
        <taxon>Endopterygota</taxon>
        <taxon>Diptera</taxon>
        <taxon>Brachycera</taxon>
        <taxon>Muscomorpha</taxon>
        <taxon>Ephydroidea</taxon>
        <taxon>Drosophilidae</taxon>
        <taxon>Drosophila</taxon>
    </lineage>
</organism>
<protein>
    <submittedName>
        <fullName evidence="1">Uncharacterized protein</fullName>
    </submittedName>
</protein>
<dbReference type="EMBL" id="CH940654">
    <property type="protein sequence ID" value="KRF78058.1"/>
    <property type="molecule type" value="Genomic_DNA"/>
</dbReference>
<name>A0A0Q9VZ08_DROVI</name>
<dbReference type="Proteomes" id="UP000008792">
    <property type="component" value="Unassembled WGS sequence"/>
</dbReference>